<dbReference type="PROSITE" id="PS50003">
    <property type="entry name" value="PH_DOMAIN"/>
    <property type="match status" value="1"/>
</dbReference>
<feature type="domain" description="SEC7" evidence="3">
    <location>
        <begin position="176"/>
        <end position="348"/>
    </location>
</feature>
<dbReference type="CDD" id="cd00171">
    <property type="entry name" value="Sec7"/>
    <property type="match status" value="1"/>
</dbReference>
<feature type="compositionally biased region" description="Polar residues" evidence="1">
    <location>
        <begin position="972"/>
        <end position="984"/>
    </location>
</feature>
<feature type="compositionally biased region" description="Low complexity" evidence="1">
    <location>
        <begin position="157"/>
        <end position="171"/>
    </location>
</feature>
<sequence length="999" mass="107932">MEGNFDTLASQDPAATPRMSRDTTNERQGSNRSIDQSRTSGLDRKESSLFGRRPSEQSVGAITPSSSRIESQGGAGGLFGSPATRPRTSSLIPSFGFSKSRLASSADLDGASKSPGSFANGARSNSSDVRRDTSELVSASASTLLPVQANGADKSPRVSSSSRPSLSGQLSAGTAPSDAEAKLSSEKPEKKVSLSAYLPYDDEEATEYAERIASTAPKSQIAAILASNADVFYVEALQHFMSRFWFNSLPLDIALRKLLMDLHLPKETQQIDRMMEAFAKRYNECNNGLFASDDQPYILSFSLMMLHTDAFNKNAKNKMTKADYLRNTGASGVPTEILEYLYDNLTFTQFIYIEDEEASGKRRPSEASGMSLPASSMSTSLGSQSGAAANQRLKIDPYFLIAQGRLGELRPDLEDLIPEDTPFSCTGSLPTFDVERLNSAFLHAPSIEIVTTKPAGEEPGAAAASPLDVEEEVVSLKVTKVGVVNRKDDVSDGGKKGASRKWKTSGLLLTGSQLLLFKDVIWINALQSQILDQVGHSLLNNGIPSDEDGADDVVEGGVVITPRITYFRPDGVISLADAVAVKDQSYGKYDHVFRLVAAKGRQYLVQAQSEDDLNDWIHKINFCASFRTSNIKIRGLDLAPRVGPGAALNDADTAERFASLAKRSFSGSERATRRMDADESGRSTPIGDDSGEVSRDGTSRSSMDPVTRPGDSSQPARPRSSASLRLSPASSAIQKRARARRELMLTKIAESEVQLERATSRLSEEIRLARHFAILTPFLKTTRDRIEMSALPLANRIRSLRLDVAKTEARCKILRLDLAAGERVARALLPNTYLSSSAIRAASRLPSGQVGTPQLMEMGRASDSQSQFEDLFGAPGSNGASAQDLTSMPASLSGTINKPASHQRSQMNLNAVSEQPADESPVMAGGRPLPDAEVETTQPGTERKLNKKHSATDEVPQDWDLSQVARPGTNRISLVNLPSPNELEQATGGRFRFGRDTSE</sequence>
<dbReference type="OrthoDB" id="430364at2759"/>
<dbReference type="InterPro" id="IPR000904">
    <property type="entry name" value="Sec7_dom"/>
</dbReference>
<evidence type="ECO:0000313" key="5">
    <source>
        <dbReference type="Proteomes" id="UP000019377"/>
    </source>
</evidence>
<feature type="compositionally biased region" description="Polar residues" evidence="1">
    <location>
        <begin position="26"/>
        <end position="40"/>
    </location>
</feature>
<organism evidence="4 5">
    <name type="scientific">Kalmanozyma brasiliensis (strain GHG001)</name>
    <name type="common">Yeast</name>
    <name type="synonym">Pseudozyma brasiliensis</name>
    <dbReference type="NCBI Taxonomy" id="1365824"/>
    <lineage>
        <taxon>Eukaryota</taxon>
        <taxon>Fungi</taxon>
        <taxon>Dikarya</taxon>
        <taxon>Basidiomycota</taxon>
        <taxon>Ustilaginomycotina</taxon>
        <taxon>Ustilaginomycetes</taxon>
        <taxon>Ustilaginales</taxon>
        <taxon>Ustilaginaceae</taxon>
        <taxon>Kalmanozyma</taxon>
    </lineage>
</organism>
<feature type="compositionally biased region" description="Polar residues" evidence="1">
    <location>
        <begin position="114"/>
        <end position="127"/>
    </location>
</feature>
<dbReference type="Gene3D" id="1.10.1000.11">
    <property type="entry name" value="Arf Nucleotide-binding Site Opener,domain 2"/>
    <property type="match status" value="1"/>
</dbReference>
<dbReference type="InterPro" id="IPR011993">
    <property type="entry name" value="PH-like_dom_sf"/>
</dbReference>
<dbReference type="AlphaFoldDB" id="V5GV44"/>
<dbReference type="SMART" id="SM00233">
    <property type="entry name" value="PH"/>
    <property type="match status" value="1"/>
</dbReference>
<dbReference type="RefSeq" id="XP_016294766.1">
    <property type="nucleotide sequence ID" value="XM_016435767.1"/>
</dbReference>
<dbReference type="Pfam" id="PF15410">
    <property type="entry name" value="PH_9"/>
    <property type="match status" value="1"/>
</dbReference>
<evidence type="ECO:0000313" key="4">
    <source>
        <dbReference type="EMBL" id="EST09777.1"/>
    </source>
</evidence>
<dbReference type="Gene3D" id="2.30.29.30">
    <property type="entry name" value="Pleckstrin-homology domain (PH domain)/Phosphotyrosine-binding domain (PTB)"/>
    <property type="match status" value="1"/>
</dbReference>
<feature type="compositionally biased region" description="Polar residues" evidence="1">
    <location>
        <begin position="56"/>
        <end position="70"/>
    </location>
</feature>
<feature type="region of interest" description="Disordered" evidence="1">
    <location>
        <begin position="859"/>
        <end position="885"/>
    </location>
</feature>
<dbReference type="InterPro" id="IPR001849">
    <property type="entry name" value="PH_domain"/>
</dbReference>
<gene>
    <name evidence="4" type="ORF">PSEUBRA_SCAF1g00205</name>
</gene>
<keyword evidence="5" id="KW-1185">Reference proteome</keyword>
<feature type="compositionally biased region" description="Basic and acidic residues" evidence="1">
    <location>
        <begin position="670"/>
        <end position="681"/>
    </location>
</feature>
<dbReference type="SUPFAM" id="SSF50729">
    <property type="entry name" value="PH domain-like"/>
    <property type="match status" value="1"/>
</dbReference>
<dbReference type="SMART" id="SM00222">
    <property type="entry name" value="Sec7"/>
    <property type="match status" value="1"/>
</dbReference>
<dbReference type="Pfam" id="PF01369">
    <property type="entry name" value="Sec7"/>
    <property type="match status" value="1"/>
</dbReference>
<dbReference type="InterPro" id="IPR035999">
    <property type="entry name" value="Sec7_dom_sf"/>
</dbReference>
<dbReference type="PANTHER" id="PTHR10663:SF405">
    <property type="entry name" value="ARF GUANINE NUCLEOTIDE EXCHANGE FACTOR SYT1"/>
    <property type="match status" value="1"/>
</dbReference>
<name>V5GV44_KALBG</name>
<accession>V5GV44</accession>
<feature type="region of interest" description="Disordered" evidence="1">
    <location>
        <begin position="1"/>
        <end position="187"/>
    </location>
</feature>
<evidence type="ECO:0008006" key="6">
    <source>
        <dbReference type="Google" id="ProtNLM"/>
    </source>
</evidence>
<dbReference type="PROSITE" id="PS50190">
    <property type="entry name" value="SEC7"/>
    <property type="match status" value="1"/>
</dbReference>
<dbReference type="InterPro" id="IPR023394">
    <property type="entry name" value="Sec7_C_sf"/>
</dbReference>
<dbReference type="InterPro" id="IPR041681">
    <property type="entry name" value="PH_9"/>
</dbReference>
<feature type="region of interest" description="Disordered" evidence="1">
    <location>
        <begin position="668"/>
        <end position="733"/>
    </location>
</feature>
<dbReference type="PANTHER" id="PTHR10663">
    <property type="entry name" value="GUANYL-NUCLEOTIDE EXCHANGE FACTOR"/>
    <property type="match status" value="1"/>
</dbReference>
<dbReference type="GO" id="GO:0005085">
    <property type="term" value="F:guanyl-nucleotide exchange factor activity"/>
    <property type="evidence" value="ECO:0007669"/>
    <property type="project" value="InterPro"/>
</dbReference>
<dbReference type="SUPFAM" id="SSF48425">
    <property type="entry name" value="Sec7 domain"/>
    <property type="match status" value="1"/>
</dbReference>
<evidence type="ECO:0000259" key="2">
    <source>
        <dbReference type="PROSITE" id="PS50003"/>
    </source>
</evidence>
<protein>
    <recommendedName>
        <fullName evidence="6">Guanine nucleotide exchange factor</fullName>
    </recommendedName>
</protein>
<feature type="compositionally biased region" description="Low complexity" evidence="1">
    <location>
        <begin position="712"/>
        <end position="732"/>
    </location>
</feature>
<dbReference type="HOGENOM" id="CLU_305870_0_0_1"/>
<dbReference type="eggNOG" id="KOG0929">
    <property type="taxonomic scope" value="Eukaryota"/>
</dbReference>
<feature type="domain" description="PH" evidence="2">
    <location>
        <begin position="477"/>
        <end position="625"/>
    </location>
</feature>
<feature type="region of interest" description="Disordered" evidence="1">
    <location>
        <begin position="913"/>
        <end position="955"/>
    </location>
</feature>
<dbReference type="FunFam" id="1.10.1000.11:FF:000002">
    <property type="entry name" value="Cytohesin 1"/>
    <property type="match status" value="1"/>
</dbReference>
<dbReference type="STRING" id="1365824.V5GV44"/>
<feature type="region of interest" description="Disordered" evidence="1">
    <location>
        <begin position="972"/>
        <end position="999"/>
    </location>
</feature>
<feature type="region of interest" description="Disordered" evidence="1">
    <location>
        <begin position="361"/>
        <end position="383"/>
    </location>
</feature>
<evidence type="ECO:0000256" key="1">
    <source>
        <dbReference type="SAM" id="MobiDB-lite"/>
    </source>
</evidence>
<reference evidence="5" key="1">
    <citation type="journal article" date="2013" name="Genome Announc.">
        <title>Draft genome sequence of Pseudozyma brasiliensis sp. nov. strain GHG001, a high producer of endo-1,4-xylanase isolated from an insect pest of sugarcane.</title>
        <authorList>
            <person name="Oliveira J.V.D.C."/>
            <person name="dos Santos R.A.C."/>
            <person name="Borges T.A."/>
            <person name="Riano-Pachon D.M."/>
            <person name="Goldman G.H."/>
        </authorList>
    </citation>
    <scope>NUCLEOTIDE SEQUENCE [LARGE SCALE GENOMIC DNA]</scope>
    <source>
        <strain evidence="5">GHG001</strain>
    </source>
</reference>
<dbReference type="Proteomes" id="UP000019377">
    <property type="component" value="Unassembled WGS sequence"/>
</dbReference>
<dbReference type="GO" id="GO:0032012">
    <property type="term" value="P:regulation of ARF protein signal transduction"/>
    <property type="evidence" value="ECO:0007669"/>
    <property type="project" value="InterPro"/>
</dbReference>
<dbReference type="EMBL" id="KI545851">
    <property type="protein sequence ID" value="EST09777.1"/>
    <property type="molecule type" value="Genomic_DNA"/>
</dbReference>
<proteinExistence type="predicted"/>
<evidence type="ECO:0000259" key="3">
    <source>
        <dbReference type="PROSITE" id="PS50190"/>
    </source>
</evidence>
<dbReference type="GeneID" id="27418396"/>
<feature type="compositionally biased region" description="Polar residues" evidence="1">
    <location>
        <begin position="135"/>
        <end position="145"/>
    </location>
</feature>